<organism evidence="3 4">
    <name type="scientific">Pseudoalteromonas rhizosphaerae</name>
    <dbReference type="NCBI Taxonomy" id="2518973"/>
    <lineage>
        <taxon>Bacteria</taxon>
        <taxon>Pseudomonadati</taxon>
        <taxon>Pseudomonadota</taxon>
        <taxon>Gammaproteobacteria</taxon>
        <taxon>Alteromonadales</taxon>
        <taxon>Pseudoalteromonadaceae</taxon>
        <taxon>Pseudoalteromonas</taxon>
    </lineage>
</organism>
<dbReference type="Proteomes" id="UP001620262">
    <property type="component" value="Unassembled WGS sequence"/>
</dbReference>
<keyword evidence="4" id="KW-1185">Reference proteome</keyword>
<dbReference type="InterPro" id="IPR054136">
    <property type="entry name" value="Gp49_pectate_lyase-like"/>
</dbReference>
<evidence type="ECO:0000313" key="4">
    <source>
        <dbReference type="Proteomes" id="UP001620262"/>
    </source>
</evidence>
<sequence>MASIITIAGEKLFAAKAQANEQLDIDTFIFANVPLQDATDPINREEGLPTDHVVHQQIVQQVGRINDNVVVYSTVLDSITGPFEFNWVGLYSSINDTLVAINHVPTTPKTATAAGVAGNTLNRNFGIEYSGIADLTGIDVAPETWQLDFTARLKGMDKLTQQLTKDMVGKDSFIDDGFKVIPRSTANTFEMIPGAGYVNGFRVERDTVWYINMTPEQYPLYVYADAYFEGDASSTWAPRVITYLSNDPDKQDFVDGSGVQHYMAPLAIIKGDGDVEDLRVSFTLQQDSYTRGFNTVAEAQNDKFLKMGQKISIKERDNAEFYIVKSSATNGISVIDHAINDIQFEIIETTTMTLENFGATTNDTGDNSQIWAIINASSIISEIKTKRGAIYRNTNDVIITKDFSINGKGTINSVGCKFTLSGSLIELGRIVNNSRIGKSEITVSDATNIKAGDVLVFQNQLTSSFSIHRDYYYDGEFAVVLDVNGNNVTLESGILTTYLGYETDKVFLLNHITCEIGEVSFYGTGVYSLECKFNYGSVINPKSVLSSGAGSSAALVFNKSFQCDVNPKLIKKSYESGGTDYGVLYSNSQSIRLIGGNIFGGRHAVAHGGDDSDGAVPCRDIVTKNAVLKNDVRSNTHTADIHGNSENCYFVDCKIYGWTGIGGKDCGVRGGEVIPTDGQIYRNFQWVEVVGGRIEFTGIKTSLAPNSSAMLYGPTSATTLQKVSGDVEYVIENIDLFIPDSSAASGLGVLGNYADGSKVSWDAKVNNIKVRGYLGAIKRITTLDSNNDGEFFVPPRSLKSHILDNIDMDVSSIDFWVVNGGQMIAPGTRVTMPKIERAANVSIESGNNVSTEALSITFPSYIRKPNVLTMCDGQSSSAGVYVNAQCTESTVTSASVYLSTMSPTDVVSAKVDQRISVRVGFDNFEWV</sequence>
<reference evidence="3 4" key="1">
    <citation type="submission" date="2024-11" db="EMBL/GenBank/DDBJ databases">
        <title>The Natural Products Discovery Center: Release of the First 8490 Sequenced Strains for Exploring Actinobacteria Biosynthetic Diversity.</title>
        <authorList>
            <person name="Kalkreuter E."/>
            <person name="Kautsar S.A."/>
            <person name="Yang D."/>
            <person name="Bader C.D."/>
            <person name="Teijaro C.N."/>
            <person name="Fluegel L."/>
            <person name="Davis C.M."/>
            <person name="Simpson J.R."/>
            <person name="Lauterbach L."/>
            <person name="Steele A.D."/>
            <person name="Gui C."/>
            <person name="Meng S."/>
            <person name="Li G."/>
            <person name="Viehrig K."/>
            <person name="Ye F."/>
            <person name="Su P."/>
            <person name="Kiefer A.F."/>
            <person name="Nichols A."/>
            <person name="Cepeda A.J."/>
            <person name="Yan W."/>
            <person name="Fan B."/>
            <person name="Jiang Y."/>
            <person name="Adhikari A."/>
            <person name="Zheng C.-J."/>
            <person name="Schuster L."/>
            <person name="Cowan T.M."/>
            <person name="Smanski M.J."/>
            <person name="Chevrette M.G."/>
            <person name="De Carvalho L.P.S."/>
            <person name="Shen B."/>
        </authorList>
    </citation>
    <scope>NUCLEOTIDE SEQUENCE [LARGE SCALE GENOMIC DNA]</scope>
    <source>
        <strain evidence="3 4">NPDC078403</strain>
    </source>
</reference>
<dbReference type="Pfam" id="PF12571">
    <property type="entry name" value="Phage_tail_fib"/>
    <property type="match status" value="1"/>
</dbReference>
<dbReference type="RefSeq" id="WP_404674589.1">
    <property type="nucleotide sequence ID" value="NZ_JBJDOT010000002.1"/>
</dbReference>
<feature type="domain" description="Gp49 pectin lyase-like" evidence="2">
    <location>
        <begin position="553"/>
        <end position="740"/>
    </location>
</feature>
<comment type="caution">
    <text evidence="3">The sequence shown here is derived from an EMBL/GenBank/DDBJ whole genome shotgun (WGS) entry which is preliminary data.</text>
</comment>
<protein>
    <submittedName>
        <fullName evidence="3">Phage tail protein</fullName>
    </submittedName>
</protein>
<feature type="domain" description="Phage tail fibre protein N-terminal" evidence="1">
    <location>
        <begin position="3"/>
        <end position="156"/>
    </location>
</feature>
<evidence type="ECO:0000259" key="1">
    <source>
        <dbReference type="Pfam" id="PF12571"/>
    </source>
</evidence>
<evidence type="ECO:0000313" key="3">
    <source>
        <dbReference type="EMBL" id="MFK3862627.1"/>
    </source>
</evidence>
<evidence type="ECO:0000259" key="2">
    <source>
        <dbReference type="Pfam" id="PF22442"/>
    </source>
</evidence>
<dbReference type="Pfam" id="PF22442">
    <property type="entry name" value="Gp49_Pectate_lyase_like"/>
    <property type="match status" value="1"/>
</dbReference>
<dbReference type="EMBL" id="JBJDOT010000002">
    <property type="protein sequence ID" value="MFK3862627.1"/>
    <property type="molecule type" value="Genomic_DNA"/>
</dbReference>
<name>A0ABW8KS91_9GAMM</name>
<accession>A0ABW8KS91</accession>
<proteinExistence type="predicted"/>
<gene>
    <name evidence="3" type="ORF">ACI2JU_01930</name>
</gene>
<dbReference type="InterPro" id="IPR022225">
    <property type="entry name" value="Phage_tail_fibre_N"/>
</dbReference>